<dbReference type="InterPro" id="IPR016208">
    <property type="entry name" value="Ald_Oxase/xanthine_DH-like"/>
</dbReference>
<evidence type="ECO:0000313" key="4">
    <source>
        <dbReference type="EMBL" id="CAH1793532.1"/>
    </source>
</evidence>
<name>A0A8S4PK56_OWEFU</name>
<sequence>MDTKSTSLVVHVNGQKIVKENAKPETTLLQFLRRELCLTGTKLACGDGGCGSCTVMISSYNPSSKQIRHLSVNACQMPLVAAHGLSVTTVEGIGSTKTKLHPVQVCILIALRKCK</sequence>
<proteinExistence type="predicted"/>
<dbReference type="InterPro" id="IPR012675">
    <property type="entry name" value="Beta-grasp_dom_sf"/>
</dbReference>
<organism evidence="4 5">
    <name type="scientific">Owenia fusiformis</name>
    <name type="common">Polychaete worm</name>
    <dbReference type="NCBI Taxonomy" id="6347"/>
    <lineage>
        <taxon>Eukaryota</taxon>
        <taxon>Metazoa</taxon>
        <taxon>Spiralia</taxon>
        <taxon>Lophotrochozoa</taxon>
        <taxon>Annelida</taxon>
        <taxon>Polychaeta</taxon>
        <taxon>Sedentaria</taxon>
        <taxon>Canalipalpata</taxon>
        <taxon>Sabellida</taxon>
        <taxon>Oweniida</taxon>
        <taxon>Oweniidae</taxon>
        <taxon>Owenia</taxon>
    </lineage>
</organism>
<keyword evidence="1" id="KW-0479">Metal-binding</keyword>
<protein>
    <recommendedName>
        <fullName evidence="3">2Fe-2S ferredoxin-type domain-containing protein</fullName>
    </recommendedName>
</protein>
<dbReference type="GO" id="GO:0005506">
    <property type="term" value="F:iron ion binding"/>
    <property type="evidence" value="ECO:0007669"/>
    <property type="project" value="InterPro"/>
</dbReference>
<dbReference type="Pfam" id="PF00111">
    <property type="entry name" value="Fer2"/>
    <property type="match status" value="1"/>
</dbReference>
<dbReference type="PROSITE" id="PS00197">
    <property type="entry name" value="2FE2S_FER_1"/>
    <property type="match status" value="1"/>
</dbReference>
<keyword evidence="1" id="KW-0001">2Fe-2S</keyword>
<comment type="caution">
    <text evidence="4">The sequence shown here is derived from an EMBL/GenBank/DDBJ whole genome shotgun (WGS) entry which is preliminary data.</text>
</comment>
<dbReference type="GO" id="GO:0051537">
    <property type="term" value="F:2 iron, 2 sulfur cluster binding"/>
    <property type="evidence" value="ECO:0007669"/>
    <property type="project" value="UniProtKB-KW"/>
</dbReference>
<evidence type="ECO:0000313" key="5">
    <source>
        <dbReference type="Proteomes" id="UP000749559"/>
    </source>
</evidence>
<dbReference type="AlphaFoldDB" id="A0A8S4PK56"/>
<keyword evidence="2" id="KW-0411">Iron-sulfur</keyword>
<dbReference type="Proteomes" id="UP000749559">
    <property type="component" value="Unassembled WGS sequence"/>
</dbReference>
<evidence type="ECO:0000256" key="2">
    <source>
        <dbReference type="ARBA" id="ARBA00023014"/>
    </source>
</evidence>
<dbReference type="SUPFAM" id="SSF54292">
    <property type="entry name" value="2Fe-2S ferredoxin-like"/>
    <property type="match status" value="1"/>
</dbReference>
<dbReference type="CDD" id="cd00207">
    <property type="entry name" value="fer2"/>
    <property type="match status" value="1"/>
</dbReference>
<gene>
    <name evidence="4" type="ORF">OFUS_LOCUS18371</name>
</gene>
<accession>A0A8S4PK56</accession>
<dbReference type="InterPro" id="IPR001041">
    <property type="entry name" value="2Fe-2S_ferredoxin-type"/>
</dbReference>
<dbReference type="PANTHER" id="PTHR45444:SF3">
    <property type="entry name" value="XANTHINE DEHYDROGENASE"/>
    <property type="match status" value="1"/>
</dbReference>
<keyword evidence="1" id="KW-0408">Iron</keyword>
<dbReference type="EMBL" id="CAIIXF020000009">
    <property type="protein sequence ID" value="CAH1793532.1"/>
    <property type="molecule type" value="Genomic_DNA"/>
</dbReference>
<feature type="domain" description="2Fe-2S ferredoxin-type" evidence="3">
    <location>
        <begin position="6"/>
        <end position="93"/>
    </location>
</feature>
<dbReference type="OrthoDB" id="8300278at2759"/>
<reference evidence="4" key="1">
    <citation type="submission" date="2022-03" db="EMBL/GenBank/DDBJ databases">
        <authorList>
            <person name="Martin C."/>
        </authorList>
    </citation>
    <scope>NUCLEOTIDE SEQUENCE</scope>
</reference>
<dbReference type="GO" id="GO:0016491">
    <property type="term" value="F:oxidoreductase activity"/>
    <property type="evidence" value="ECO:0007669"/>
    <property type="project" value="InterPro"/>
</dbReference>
<keyword evidence="5" id="KW-1185">Reference proteome</keyword>
<dbReference type="PANTHER" id="PTHR45444">
    <property type="entry name" value="XANTHINE DEHYDROGENASE"/>
    <property type="match status" value="1"/>
</dbReference>
<evidence type="ECO:0000256" key="1">
    <source>
        <dbReference type="ARBA" id="ARBA00022714"/>
    </source>
</evidence>
<evidence type="ECO:0000259" key="3">
    <source>
        <dbReference type="PROSITE" id="PS51085"/>
    </source>
</evidence>
<dbReference type="InterPro" id="IPR006058">
    <property type="entry name" value="2Fe2S_fd_BS"/>
</dbReference>
<dbReference type="Gene3D" id="3.10.20.30">
    <property type="match status" value="1"/>
</dbReference>
<dbReference type="FunFam" id="3.10.20.30:FF:000015">
    <property type="entry name" value="Aldehyde oxidase 1"/>
    <property type="match status" value="1"/>
</dbReference>
<dbReference type="InterPro" id="IPR036010">
    <property type="entry name" value="2Fe-2S_ferredoxin-like_sf"/>
</dbReference>
<dbReference type="PROSITE" id="PS51085">
    <property type="entry name" value="2FE2S_FER_2"/>
    <property type="match status" value="1"/>
</dbReference>